<dbReference type="PANTHER" id="PTHR13833:SF71">
    <property type="entry name" value="NHL DOMAIN-CONTAINING PROTEIN"/>
    <property type="match status" value="1"/>
</dbReference>
<evidence type="ECO:0000313" key="4">
    <source>
        <dbReference type="Proteomes" id="UP000664628"/>
    </source>
</evidence>
<feature type="chain" id="PRO_5045520530" description="Teneurin NHL domain-containing protein" evidence="1">
    <location>
        <begin position="19"/>
        <end position="377"/>
    </location>
</feature>
<dbReference type="Proteomes" id="UP000664628">
    <property type="component" value="Unassembled WGS sequence"/>
</dbReference>
<sequence length="377" mass="40837">MKKPMLVLLLLMASIACTTPDPNVVTPNPGGTDVNAGKLPYVTITTIAGSDTKKGFVDGKGTSAQFDYPAQMTFDRNDNLYVIDQRKSYYGGSVIRRVDPAGNVTTFARGLGSVTDICVDPRDGVTLYAIESGDAVGVYNGIFRISSNGEVTRLSGGPDASGGYSFGYRDGPLAQAKFSNPWSIVMDKAGMLYIGDGLNHCIRKVNLSTGMVSTLAGKPEENSSTCKLVDGKGTDARFCTVEDLTLDDAGNLYVPDWGNHAVRQITPDGTVSTYLGLSTGYSADKPRSKSGVYQPYRVQYDPINKRLFVIVDTGSYMIMVTPDDYVHSLDRLLAHDYADTSPGTSHANYSLAVNSKGELFTLDKYNHCIRKRTITWK</sequence>
<dbReference type="Pfam" id="PF25021">
    <property type="entry name" value="TEN_NHL"/>
    <property type="match status" value="1"/>
</dbReference>
<dbReference type="EMBL" id="JAFMYW010000012">
    <property type="protein sequence ID" value="MBO0952600.1"/>
    <property type="molecule type" value="Genomic_DNA"/>
</dbReference>
<dbReference type="PANTHER" id="PTHR13833">
    <property type="match status" value="1"/>
</dbReference>
<organism evidence="3 4">
    <name type="scientific">Fibrella forsythiae</name>
    <dbReference type="NCBI Taxonomy" id="2817061"/>
    <lineage>
        <taxon>Bacteria</taxon>
        <taxon>Pseudomonadati</taxon>
        <taxon>Bacteroidota</taxon>
        <taxon>Cytophagia</taxon>
        <taxon>Cytophagales</taxon>
        <taxon>Spirosomataceae</taxon>
        <taxon>Fibrella</taxon>
    </lineage>
</organism>
<reference evidence="3 4" key="1">
    <citation type="submission" date="2021-03" db="EMBL/GenBank/DDBJ databases">
        <title>Fibrella sp. HMF5405 genome sequencing and assembly.</title>
        <authorList>
            <person name="Kang H."/>
            <person name="Kim H."/>
            <person name="Bae S."/>
            <person name="Joh K."/>
        </authorList>
    </citation>
    <scope>NUCLEOTIDE SEQUENCE [LARGE SCALE GENOMIC DNA]</scope>
    <source>
        <strain evidence="3 4">HMF5405</strain>
    </source>
</reference>
<comment type="caution">
    <text evidence="3">The sequence shown here is derived from an EMBL/GenBank/DDBJ whole genome shotgun (WGS) entry which is preliminary data.</text>
</comment>
<evidence type="ECO:0000313" key="3">
    <source>
        <dbReference type="EMBL" id="MBO0952600.1"/>
    </source>
</evidence>
<dbReference type="InterPro" id="IPR011042">
    <property type="entry name" value="6-blade_b-propeller_TolB-like"/>
</dbReference>
<dbReference type="SUPFAM" id="SSF63829">
    <property type="entry name" value="Calcium-dependent phosphotriesterase"/>
    <property type="match status" value="1"/>
</dbReference>
<keyword evidence="4" id="KW-1185">Reference proteome</keyword>
<evidence type="ECO:0000259" key="2">
    <source>
        <dbReference type="Pfam" id="PF25021"/>
    </source>
</evidence>
<dbReference type="PROSITE" id="PS51257">
    <property type="entry name" value="PROKAR_LIPOPROTEIN"/>
    <property type="match status" value="1"/>
</dbReference>
<feature type="signal peptide" evidence="1">
    <location>
        <begin position="1"/>
        <end position="18"/>
    </location>
</feature>
<feature type="domain" description="Teneurin NHL" evidence="2">
    <location>
        <begin position="211"/>
        <end position="318"/>
    </location>
</feature>
<dbReference type="Gene3D" id="2.120.10.30">
    <property type="entry name" value="TolB, C-terminal domain"/>
    <property type="match status" value="3"/>
</dbReference>
<keyword evidence="1" id="KW-0732">Signal</keyword>
<name>A0ABS3JRH9_9BACT</name>
<gene>
    <name evidence="3" type="ORF">J2I46_28730</name>
</gene>
<dbReference type="InterPro" id="IPR056822">
    <property type="entry name" value="TEN_NHL"/>
</dbReference>
<accession>A0ABS3JRH9</accession>
<protein>
    <recommendedName>
        <fullName evidence="2">Teneurin NHL domain-containing protein</fullName>
    </recommendedName>
</protein>
<evidence type="ECO:0000256" key="1">
    <source>
        <dbReference type="SAM" id="SignalP"/>
    </source>
</evidence>
<dbReference type="RefSeq" id="WP_207332553.1">
    <property type="nucleotide sequence ID" value="NZ_JAFMYW010000012.1"/>
</dbReference>
<proteinExistence type="predicted"/>